<keyword evidence="2" id="KW-0378">Hydrolase</keyword>
<feature type="domain" description="Helicase C-terminal" evidence="7">
    <location>
        <begin position="416"/>
        <end position="602"/>
    </location>
</feature>
<dbReference type="InterPro" id="IPR000330">
    <property type="entry name" value="SNF2_N"/>
</dbReference>
<dbReference type="InterPro" id="IPR038718">
    <property type="entry name" value="SNF2-like_sf"/>
</dbReference>
<protein>
    <submittedName>
        <fullName evidence="8">Superfamily II DNA/RNA helicase, SNF2 family</fullName>
    </submittedName>
</protein>
<dbReference type="SUPFAM" id="SSF52540">
    <property type="entry name" value="P-loop containing nucleoside triphosphate hydrolases"/>
    <property type="match status" value="2"/>
</dbReference>
<dbReference type="Pfam" id="PF00271">
    <property type="entry name" value="Helicase_C"/>
    <property type="match status" value="1"/>
</dbReference>
<reference evidence="8" key="1">
    <citation type="journal article" name="DNA Res.">
        <title>The physiological potential of anammox bacteria as revealed by their core genome structure.</title>
        <authorList>
            <person name="Okubo T."/>
            <person name="Toyoda A."/>
            <person name="Fukuhara K."/>
            <person name="Uchiyama I."/>
            <person name="Harigaya Y."/>
            <person name="Kuroiwa M."/>
            <person name="Suzuki T."/>
            <person name="Murakami Y."/>
            <person name="Suwa Y."/>
            <person name="Takami H."/>
        </authorList>
    </citation>
    <scope>NUCLEOTIDE SEQUENCE</scope>
    <source>
        <strain evidence="8">317325-2</strain>
    </source>
</reference>
<gene>
    <name evidence="8" type="ORF">NPRO_07940</name>
</gene>
<feature type="region of interest" description="Disordered" evidence="5">
    <location>
        <begin position="356"/>
        <end position="375"/>
    </location>
</feature>
<dbReference type="GO" id="GO:0005524">
    <property type="term" value="F:ATP binding"/>
    <property type="evidence" value="ECO:0007669"/>
    <property type="project" value="UniProtKB-KW"/>
</dbReference>
<organism evidence="8 9">
    <name type="scientific">Candidatus Nitrosymbiomonas proteolyticus</name>
    <dbReference type="NCBI Taxonomy" id="2608984"/>
    <lineage>
        <taxon>Bacteria</taxon>
        <taxon>Bacillati</taxon>
        <taxon>Armatimonadota</taxon>
        <taxon>Armatimonadota incertae sedis</taxon>
        <taxon>Candidatus Nitrosymbiomonas</taxon>
    </lineage>
</organism>
<dbReference type="AlphaFoldDB" id="A0A809R6T6"/>
<keyword evidence="4" id="KW-0067">ATP-binding</keyword>
<dbReference type="InterPro" id="IPR014001">
    <property type="entry name" value="Helicase_ATP-bd"/>
</dbReference>
<keyword evidence="1" id="KW-0547">Nucleotide-binding</keyword>
<proteinExistence type="predicted"/>
<dbReference type="Pfam" id="PF00176">
    <property type="entry name" value="SNF2-rel_dom"/>
    <property type="match status" value="1"/>
</dbReference>
<accession>A0A809R6T6</accession>
<sequence>MQLTDYHAAFFAHELTKRSASDSVEKLAHVLADAQVDLNPHQVEAALFAFRNPFSKGAILADEVGLGKTIEAGLLLAQNWAERKRRLLVIVPANLRKQWSQELADKFYLPSVILEARSFNEAIAKGNLNPFKQDAIILCSYQFAKAKEPYVKQTDWNLVVIDEAHRLRNVYKGTSKIALSIKNSVAPFPKVLLTATPLQNSLLELYGLVSIIDDYAFGDQKSYRQRFTRLGENEDFAELKERLAPICKRTLRRQVLEYVRYTNRHALVQEFVPTEEEQQLYDLVSEYLQADKLYALPASQRALVTLILRKLLASSTYAISGTLQSLIDRLSEAEADAERVEAAPEDLPSEWEDYDELADEWSEEDEEGPKKGEPLTPEQLAELKMEKAKLQEFCALAKSIVKNSKGEVLLTALRRGFDAAAKAQQERGGATLQQKAVIFTESRRTQEYLFRILGETEFAGKVMLFNGTNNDQLSKDIYQEWLTKHAGTDKISGSKSADMRQALVEHFRDNASILIATEAAAEGINLQFCNLVVNYDLPWNPQRIEQRIGRCHRYGQKFDVVVVNFLNKSNAADVRVYELLDEKFKLFNGVFGASDDVLGAVESGVDFEKRIASIYQKCRTPQQIAFEFDELQRDLEGDIEATQRDAREKLLDNFDQEVVEKVRVESKDALDRFQHQLWLLTRHVLKDHASFEDATFSFQLVQNPFPPETIHAGPYRVGKNVENANTYRVGHPLAQKVITSATSKELPEAEVTFDYTGSRKNIAILNDFTGKSGYLACVKLTMTALETEDRLVMIGVTDDGEVLDEHQARRMFDLPASVGGRTAVPETIKNHLEGSVQIKKKIILDEASVRNGSWFDTEMEKLDHWAEDRRASLKSELAELDANIRESKKAARLAGSLPEKLEKQRQVRNLETKREEAWRAYDQASREVDQQKDSLLDEISKRLEQHIQEDRLFTIRWHVT</sequence>
<evidence type="ECO:0000256" key="2">
    <source>
        <dbReference type="ARBA" id="ARBA00022801"/>
    </source>
</evidence>
<dbReference type="InterPro" id="IPR027417">
    <property type="entry name" value="P-loop_NTPase"/>
</dbReference>
<evidence type="ECO:0000256" key="4">
    <source>
        <dbReference type="ARBA" id="ARBA00022840"/>
    </source>
</evidence>
<dbReference type="PROSITE" id="PS51194">
    <property type="entry name" value="HELICASE_CTER"/>
    <property type="match status" value="1"/>
</dbReference>
<feature type="domain" description="Helicase ATP-binding" evidence="6">
    <location>
        <begin position="49"/>
        <end position="215"/>
    </location>
</feature>
<evidence type="ECO:0000256" key="1">
    <source>
        <dbReference type="ARBA" id="ARBA00022741"/>
    </source>
</evidence>
<dbReference type="GO" id="GO:0016787">
    <property type="term" value="F:hydrolase activity"/>
    <property type="evidence" value="ECO:0007669"/>
    <property type="project" value="UniProtKB-KW"/>
</dbReference>
<dbReference type="CDD" id="cd18011">
    <property type="entry name" value="DEXDc_RapA"/>
    <property type="match status" value="1"/>
</dbReference>
<dbReference type="CDD" id="cd18793">
    <property type="entry name" value="SF2_C_SNF"/>
    <property type="match status" value="1"/>
</dbReference>
<dbReference type="Proteomes" id="UP000662873">
    <property type="component" value="Chromosome"/>
</dbReference>
<evidence type="ECO:0000256" key="5">
    <source>
        <dbReference type="SAM" id="MobiDB-lite"/>
    </source>
</evidence>
<dbReference type="InterPro" id="IPR057342">
    <property type="entry name" value="DEXDc_RapA"/>
</dbReference>
<dbReference type="GO" id="GO:0004386">
    <property type="term" value="F:helicase activity"/>
    <property type="evidence" value="ECO:0007669"/>
    <property type="project" value="UniProtKB-KW"/>
</dbReference>
<dbReference type="EMBL" id="AP021858">
    <property type="protein sequence ID" value="BBO23199.1"/>
    <property type="molecule type" value="Genomic_DNA"/>
</dbReference>
<name>A0A809R6T6_9BACT</name>
<dbReference type="KEGG" id="npy:NPRO_07940"/>
<evidence type="ECO:0000259" key="6">
    <source>
        <dbReference type="PROSITE" id="PS51192"/>
    </source>
</evidence>
<dbReference type="SMART" id="SM00490">
    <property type="entry name" value="HELICc"/>
    <property type="match status" value="1"/>
</dbReference>
<dbReference type="Gene3D" id="3.40.50.300">
    <property type="entry name" value="P-loop containing nucleotide triphosphate hydrolases"/>
    <property type="match status" value="1"/>
</dbReference>
<feature type="compositionally biased region" description="Acidic residues" evidence="5">
    <location>
        <begin position="356"/>
        <end position="367"/>
    </location>
</feature>
<evidence type="ECO:0000256" key="3">
    <source>
        <dbReference type="ARBA" id="ARBA00022806"/>
    </source>
</evidence>
<dbReference type="InterPro" id="IPR049730">
    <property type="entry name" value="SNF2/RAD54-like_C"/>
</dbReference>
<evidence type="ECO:0000313" key="8">
    <source>
        <dbReference type="EMBL" id="BBO23199.1"/>
    </source>
</evidence>
<dbReference type="SMART" id="SM00487">
    <property type="entry name" value="DEXDc"/>
    <property type="match status" value="1"/>
</dbReference>
<dbReference type="PROSITE" id="PS51192">
    <property type="entry name" value="HELICASE_ATP_BIND_1"/>
    <property type="match status" value="1"/>
</dbReference>
<keyword evidence="3 8" id="KW-0347">Helicase</keyword>
<dbReference type="Gene3D" id="3.40.50.10810">
    <property type="entry name" value="Tandem AAA-ATPase domain"/>
    <property type="match status" value="1"/>
</dbReference>
<evidence type="ECO:0000259" key="7">
    <source>
        <dbReference type="PROSITE" id="PS51194"/>
    </source>
</evidence>
<evidence type="ECO:0000313" key="9">
    <source>
        <dbReference type="Proteomes" id="UP000662873"/>
    </source>
</evidence>
<dbReference type="InterPro" id="IPR001650">
    <property type="entry name" value="Helicase_C-like"/>
</dbReference>
<dbReference type="PANTHER" id="PTHR10799">
    <property type="entry name" value="SNF2/RAD54 HELICASE FAMILY"/>
    <property type="match status" value="1"/>
</dbReference>